<name>A0A8T1WHH4_9STRA</name>
<dbReference type="InterPro" id="IPR039741">
    <property type="entry name" value="UDP-sugar_pyrophosphorylase"/>
</dbReference>
<keyword evidence="8" id="KW-1185">Reference proteome</keyword>
<keyword evidence="5" id="KW-0548">Nucleotidyltransferase</keyword>
<comment type="similarity">
    <text evidence="2">Belongs to the UDPGP type 1 family.</text>
</comment>
<comment type="caution">
    <text evidence="7">The sequence shown here is derived from an EMBL/GenBank/DDBJ whole genome shotgun (WGS) entry which is preliminary data.</text>
</comment>
<protein>
    <recommendedName>
        <fullName evidence="3">UDP-N-acetylglucosamine diphosphorylase</fullName>
        <ecNumber evidence="3">2.7.7.23</ecNumber>
    </recommendedName>
</protein>
<accession>A0A8T1WHH4</accession>
<comment type="catalytic activity">
    <reaction evidence="6">
        <text>N-acetyl-alpha-D-glucosamine 1-phosphate + UTP + H(+) = UDP-N-acetyl-alpha-D-glucosamine + diphosphate</text>
        <dbReference type="Rhea" id="RHEA:13509"/>
        <dbReference type="ChEBI" id="CHEBI:15378"/>
        <dbReference type="ChEBI" id="CHEBI:33019"/>
        <dbReference type="ChEBI" id="CHEBI:46398"/>
        <dbReference type="ChEBI" id="CHEBI:57705"/>
        <dbReference type="ChEBI" id="CHEBI:57776"/>
        <dbReference type="EC" id="2.7.7.23"/>
    </reaction>
</comment>
<proteinExistence type="inferred from homology"/>
<dbReference type="CDD" id="cd04193">
    <property type="entry name" value="UDPGlcNAc_PPase"/>
    <property type="match status" value="1"/>
</dbReference>
<dbReference type="Proteomes" id="UP000694044">
    <property type="component" value="Unassembled WGS sequence"/>
</dbReference>
<dbReference type="OrthoDB" id="532420at2759"/>
<dbReference type="Pfam" id="PF01704">
    <property type="entry name" value="UDPGP"/>
    <property type="match status" value="1"/>
</dbReference>
<gene>
    <name evidence="7" type="ORF">PHYPSEUDO_003414</name>
</gene>
<evidence type="ECO:0000256" key="1">
    <source>
        <dbReference type="ARBA" id="ARBA00005208"/>
    </source>
</evidence>
<dbReference type="EC" id="2.7.7.23" evidence="3"/>
<dbReference type="GO" id="GO:0003977">
    <property type="term" value="F:UDP-N-acetylglucosamine diphosphorylase activity"/>
    <property type="evidence" value="ECO:0007669"/>
    <property type="project" value="UniProtKB-EC"/>
</dbReference>
<dbReference type="EMBL" id="JAGDFM010000017">
    <property type="protein sequence ID" value="KAG7391794.1"/>
    <property type="molecule type" value="Genomic_DNA"/>
</dbReference>
<keyword evidence="4" id="KW-0808">Transferase</keyword>
<evidence type="ECO:0000256" key="3">
    <source>
        <dbReference type="ARBA" id="ARBA00012457"/>
    </source>
</evidence>
<evidence type="ECO:0000313" key="7">
    <source>
        <dbReference type="EMBL" id="KAG7391794.1"/>
    </source>
</evidence>
<evidence type="ECO:0000313" key="8">
    <source>
        <dbReference type="Proteomes" id="UP000694044"/>
    </source>
</evidence>
<evidence type="ECO:0000256" key="4">
    <source>
        <dbReference type="ARBA" id="ARBA00022679"/>
    </source>
</evidence>
<evidence type="ECO:0000256" key="5">
    <source>
        <dbReference type="ARBA" id="ARBA00022695"/>
    </source>
</evidence>
<dbReference type="GO" id="GO:0006048">
    <property type="term" value="P:UDP-N-acetylglucosamine biosynthetic process"/>
    <property type="evidence" value="ECO:0007669"/>
    <property type="project" value="TreeGrafter"/>
</dbReference>
<organism evidence="7 8">
    <name type="scientific">Phytophthora pseudosyringae</name>
    <dbReference type="NCBI Taxonomy" id="221518"/>
    <lineage>
        <taxon>Eukaryota</taxon>
        <taxon>Sar</taxon>
        <taxon>Stramenopiles</taxon>
        <taxon>Oomycota</taxon>
        <taxon>Peronosporomycetes</taxon>
        <taxon>Peronosporales</taxon>
        <taxon>Peronosporaceae</taxon>
        <taxon>Phytophthora</taxon>
    </lineage>
</organism>
<dbReference type="AlphaFoldDB" id="A0A8T1WHH4"/>
<reference evidence="7" key="1">
    <citation type="submission" date="2021-02" db="EMBL/GenBank/DDBJ databases">
        <authorList>
            <person name="Palmer J.M."/>
        </authorList>
    </citation>
    <scope>NUCLEOTIDE SEQUENCE</scope>
    <source>
        <strain evidence="7">SCRP734</strain>
    </source>
</reference>
<evidence type="ECO:0000256" key="2">
    <source>
        <dbReference type="ARBA" id="ARBA00010401"/>
    </source>
</evidence>
<dbReference type="InterPro" id="IPR002618">
    <property type="entry name" value="UDPGP_fam"/>
</dbReference>
<evidence type="ECO:0000256" key="6">
    <source>
        <dbReference type="ARBA" id="ARBA00048493"/>
    </source>
</evidence>
<dbReference type="PANTHER" id="PTHR11952">
    <property type="entry name" value="UDP- GLUCOSE PYROPHOSPHORYLASE"/>
    <property type="match status" value="1"/>
</dbReference>
<comment type="pathway">
    <text evidence="1">Nucleotide-sugar biosynthesis; UDP-N-acetyl-alpha-D-glucosamine biosynthesis; UDP-N-acetyl-alpha-D-glucosamine from N-acetyl-alpha-D-glucosamine 1-phosphate: step 1/1.</text>
</comment>
<dbReference type="PANTHER" id="PTHR11952:SF2">
    <property type="entry name" value="LD24639P"/>
    <property type="match status" value="1"/>
</dbReference>
<sequence length="501" mass="54414">MEKGLPREVRHSESMANANSIPAPLRKAFEEAGQGHVFRFVDAGKVSAQDARKLVESLRQYDPQQIAALFERSTKAASVTNVAADEVTPLEEGVVHQLSETAPELKAKWLDLGLEAVSKGMAGALVLSGGQGTRLGFAGPKGMYDIGLPSGKSLFEIFALRVLKVQQLAQTRFNLAESPKIPLLVMTSEMNHETTMSFFRDNEYFGLAGDQLHFFCQGTLPCFTNDGKFILETASRLARASDGNGGIYPALKRSGVLDLLSARNVQYLHVFSVDNALCKVADPVFIGYCVDQDADCANKVVWKSRPDESVGVVAKRNGAYCVVEYSELDRAASEQVDPATGKLSFGAANICNHFFRMDFLQRCCNQTDAEYHVAKKKIPYVNDEGTATVTPTSNTGVKLETFIFDVFPLSKSMKVLGVAREDEFAPVKNAPGAASDSPDTARQLISEQCKRWLQAAGASFADSTSDAICEILPSLSYNGEGLEEVARSKSPIELPVVLGRD</sequence>